<evidence type="ECO:0000259" key="10">
    <source>
        <dbReference type="PROSITE" id="PS50110"/>
    </source>
</evidence>
<dbReference type="InterPro" id="IPR051552">
    <property type="entry name" value="HptR"/>
</dbReference>
<dbReference type="CDD" id="cd17536">
    <property type="entry name" value="REC_YesN-like"/>
    <property type="match status" value="1"/>
</dbReference>
<feature type="domain" description="Response regulatory" evidence="10">
    <location>
        <begin position="32"/>
        <end position="149"/>
    </location>
</feature>
<evidence type="ECO:0000256" key="4">
    <source>
        <dbReference type="ARBA" id="ARBA00023012"/>
    </source>
</evidence>
<keyword evidence="5" id="KW-0805">Transcription regulation</keyword>
<proteinExistence type="predicted"/>
<evidence type="ECO:0000256" key="3">
    <source>
        <dbReference type="ARBA" id="ARBA00022553"/>
    </source>
</evidence>
<dbReference type="Gene3D" id="3.40.50.2300">
    <property type="match status" value="1"/>
</dbReference>
<dbReference type="SMART" id="SM00342">
    <property type="entry name" value="HTH_ARAC"/>
    <property type="match status" value="1"/>
</dbReference>
<dbReference type="SMART" id="SM00448">
    <property type="entry name" value="REC"/>
    <property type="match status" value="1"/>
</dbReference>
<dbReference type="InterPro" id="IPR011006">
    <property type="entry name" value="CheY-like_superfamily"/>
</dbReference>
<dbReference type="GO" id="GO:0000160">
    <property type="term" value="P:phosphorelay signal transduction system"/>
    <property type="evidence" value="ECO:0007669"/>
    <property type="project" value="UniProtKB-KW"/>
</dbReference>
<evidence type="ECO:0000313" key="12">
    <source>
        <dbReference type="Proteomes" id="UP000282529"/>
    </source>
</evidence>
<dbReference type="InterPro" id="IPR001789">
    <property type="entry name" value="Sig_transdc_resp-reg_receiver"/>
</dbReference>
<evidence type="ECO:0000313" key="11">
    <source>
        <dbReference type="EMBL" id="RQW11138.1"/>
    </source>
</evidence>
<dbReference type="GO" id="GO:0003700">
    <property type="term" value="F:DNA-binding transcription factor activity"/>
    <property type="evidence" value="ECO:0007669"/>
    <property type="project" value="InterPro"/>
</dbReference>
<comment type="subcellular location">
    <subcellularLocation>
        <location evidence="1">Cytoplasm</location>
    </subcellularLocation>
</comment>
<gene>
    <name evidence="11" type="ORF">EH198_12465</name>
</gene>
<evidence type="ECO:0000256" key="2">
    <source>
        <dbReference type="ARBA" id="ARBA00022490"/>
    </source>
</evidence>
<dbReference type="Gene3D" id="1.10.10.60">
    <property type="entry name" value="Homeodomain-like"/>
    <property type="match status" value="2"/>
</dbReference>
<dbReference type="GO" id="GO:0043565">
    <property type="term" value="F:sequence-specific DNA binding"/>
    <property type="evidence" value="ECO:0007669"/>
    <property type="project" value="InterPro"/>
</dbReference>
<dbReference type="OrthoDB" id="9779069at2"/>
<evidence type="ECO:0000256" key="1">
    <source>
        <dbReference type="ARBA" id="ARBA00004496"/>
    </source>
</evidence>
<dbReference type="GO" id="GO:0005737">
    <property type="term" value="C:cytoplasm"/>
    <property type="evidence" value="ECO:0007669"/>
    <property type="project" value="UniProtKB-SubCell"/>
</dbReference>
<feature type="domain" description="HTH araC/xylS-type" evidence="9">
    <location>
        <begin position="463"/>
        <end position="562"/>
    </location>
</feature>
<dbReference type="PROSITE" id="PS01124">
    <property type="entry name" value="HTH_ARAC_FAMILY_2"/>
    <property type="match status" value="1"/>
</dbReference>
<dbReference type="SUPFAM" id="SSF46689">
    <property type="entry name" value="Homeodomain-like"/>
    <property type="match status" value="2"/>
</dbReference>
<dbReference type="Proteomes" id="UP000282529">
    <property type="component" value="Unassembled WGS sequence"/>
</dbReference>
<keyword evidence="3 8" id="KW-0597">Phosphoprotein</keyword>
<dbReference type="InterPro" id="IPR018060">
    <property type="entry name" value="HTH_AraC"/>
</dbReference>
<dbReference type="Pfam" id="PF00072">
    <property type="entry name" value="Response_reg"/>
    <property type="match status" value="1"/>
</dbReference>
<sequence>MELRSTACRDREPLYMYFYPKPDSEGATRMYKVLIVDDEPLVREYLRLHIASNHPDWEVAGEAMDGQEAWEMLQNMRVHLVITDIKMPVVDGLELCGRLAQTENPPIILILSGFDEFSLAREALRFGVQNYLLKPVVHDELVEALMQVTAQLDRKFHDELAVLAMGKVSKESQTQVVRQFLKALVSENSVEIKALYPLVFRLKVQLIETEGLIMVLDLDEDRLAQKGIPYGDFPIFRFILNQMTGELSEVSGSGFVFLDEDQHICVLVTGEDKNDIEHKCRSLYDKVSSAMLANTGITVSGAFGTFESELFHLQYSHTKAIETLNHRLFSEEPFLFNERYGDVQLQRLAILEQTLASVQFAIPDGNEAAFLMAVKRFFENLPHFGPIHVMKFGLHLLRLLPNGILERQSGFMEGAYQHLRQMHGNPPELSIQAVLGLFQEIFHCLTRGGPEEPVHENEQDIVSRVRTYIYSHYAEPLSLALLAEKIGISPGYLSSIFHKTMQESYIKFLTRVRMEQAAKLLKASPAMKVYDVSEKVGYVSVKHFSHVFKQFHHMPPGEYQEKHLDHTEWPVL</sequence>
<keyword evidence="2" id="KW-0963">Cytoplasm</keyword>
<comment type="caution">
    <text evidence="11">The sequence shown here is derived from an EMBL/GenBank/DDBJ whole genome shotgun (WGS) entry which is preliminary data.</text>
</comment>
<dbReference type="PANTHER" id="PTHR42713">
    <property type="entry name" value="HISTIDINE KINASE-RELATED"/>
    <property type="match status" value="1"/>
</dbReference>
<keyword evidence="12" id="KW-1185">Reference proteome</keyword>
<protein>
    <submittedName>
        <fullName evidence="11">Response regulator</fullName>
    </submittedName>
</protein>
<organism evidence="11 12">
    <name type="scientific">Paenibacillus rhizophilus</name>
    <dbReference type="NCBI Taxonomy" id="1850366"/>
    <lineage>
        <taxon>Bacteria</taxon>
        <taxon>Bacillati</taxon>
        <taxon>Bacillota</taxon>
        <taxon>Bacilli</taxon>
        <taxon>Bacillales</taxon>
        <taxon>Paenibacillaceae</taxon>
        <taxon>Paenibacillus</taxon>
    </lineage>
</organism>
<keyword evidence="6" id="KW-0238">DNA-binding</keyword>
<accession>A0A3N9P4N7</accession>
<dbReference type="SUPFAM" id="SSF52172">
    <property type="entry name" value="CheY-like"/>
    <property type="match status" value="1"/>
</dbReference>
<evidence type="ECO:0000256" key="6">
    <source>
        <dbReference type="ARBA" id="ARBA00023125"/>
    </source>
</evidence>
<evidence type="ECO:0000256" key="5">
    <source>
        <dbReference type="ARBA" id="ARBA00023015"/>
    </source>
</evidence>
<dbReference type="EMBL" id="RQPI01000006">
    <property type="protein sequence ID" value="RQW11138.1"/>
    <property type="molecule type" value="Genomic_DNA"/>
</dbReference>
<dbReference type="PROSITE" id="PS50110">
    <property type="entry name" value="RESPONSE_REGULATORY"/>
    <property type="match status" value="1"/>
</dbReference>
<dbReference type="Pfam" id="PF12833">
    <property type="entry name" value="HTH_18"/>
    <property type="match status" value="1"/>
</dbReference>
<keyword evidence="4" id="KW-0902">Two-component regulatory system</keyword>
<name>A0A3N9P4N7_9BACL</name>
<keyword evidence="7" id="KW-0804">Transcription</keyword>
<evidence type="ECO:0000259" key="9">
    <source>
        <dbReference type="PROSITE" id="PS01124"/>
    </source>
</evidence>
<dbReference type="InterPro" id="IPR009057">
    <property type="entry name" value="Homeodomain-like_sf"/>
</dbReference>
<dbReference type="AlphaFoldDB" id="A0A3N9P4N7"/>
<evidence type="ECO:0000256" key="7">
    <source>
        <dbReference type="ARBA" id="ARBA00023163"/>
    </source>
</evidence>
<evidence type="ECO:0000256" key="8">
    <source>
        <dbReference type="PROSITE-ProRule" id="PRU00169"/>
    </source>
</evidence>
<feature type="modified residue" description="4-aspartylphosphate" evidence="8">
    <location>
        <position position="84"/>
    </location>
</feature>
<dbReference type="PANTHER" id="PTHR42713:SF3">
    <property type="entry name" value="TRANSCRIPTIONAL REGULATORY PROTEIN HPTR"/>
    <property type="match status" value="1"/>
</dbReference>
<reference evidence="11 12" key="1">
    <citation type="submission" date="2018-11" db="EMBL/GenBank/DDBJ databases">
        <title>Genome sequence of strain 7197.</title>
        <authorList>
            <person name="Gao J."/>
            <person name="Sun J."/>
        </authorList>
    </citation>
    <scope>NUCLEOTIDE SEQUENCE [LARGE SCALE GENOMIC DNA]</scope>
    <source>
        <strain evidence="11 12">7197</strain>
    </source>
</reference>